<dbReference type="InterPro" id="IPR020845">
    <property type="entry name" value="AMP-binding_CS"/>
</dbReference>
<dbReference type="PANTHER" id="PTHR45527">
    <property type="entry name" value="NONRIBOSOMAL PEPTIDE SYNTHETASE"/>
    <property type="match status" value="1"/>
</dbReference>
<dbReference type="PROSITE" id="PS00455">
    <property type="entry name" value="AMP_BINDING"/>
    <property type="match status" value="1"/>
</dbReference>
<dbReference type="InterPro" id="IPR025110">
    <property type="entry name" value="AMP-bd_C"/>
</dbReference>
<name>A0ABY5TKF7_9GAMM</name>
<reference evidence="3" key="1">
    <citation type="submission" date="2022-08" db="EMBL/GenBank/DDBJ databases">
        <title>Catabolic pathway analysis in culturable SAR92 clade bacteria reveals their overlooked roles in DMSP degradation in coastal seas.</title>
        <authorList>
            <person name="He X."/>
            <person name="Zhang X."/>
            <person name="Zhang Y."/>
        </authorList>
    </citation>
    <scope>NUCLEOTIDE SEQUENCE</scope>
    <source>
        <strain evidence="3">H455</strain>
    </source>
</reference>
<dbReference type="PANTHER" id="PTHR45527:SF1">
    <property type="entry name" value="FATTY ACID SYNTHASE"/>
    <property type="match status" value="1"/>
</dbReference>
<keyword evidence="4" id="KW-1185">Reference proteome</keyword>
<dbReference type="InterPro" id="IPR045851">
    <property type="entry name" value="AMP-bd_C_sf"/>
</dbReference>
<dbReference type="Proteomes" id="UP001059934">
    <property type="component" value="Chromosome"/>
</dbReference>
<dbReference type="SUPFAM" id="SSF56801">
    <property type="entry name" value="Acetyl-CoA synthetase-like"/>
    <property type="match status" value="1"/>
</dbReference>
<gene>
    <name evidence="3" type="ORF">NYF23_09995</name>
</gene>
<dbReference type="EMBL" id="CP103416">
    <property type="protein sequence ID" value="UVW34347.1"/>
    <property type="molecule type" value="Genomic_DNA"/>
</dbReference>
<evidence type="ECO:0000259" key="2">
    <source>
        <dbReference type="Pfam" id="PF13193"/>
    </source>
</evidence>
<feature type="domain" description="AMP-binding enzyme C-terminal" evidence="2">
    <location>
        <begin position="437"/>
        <end position="508"/>
    </location>
</feature>
<evidence type="ECO:0000313" key="4">
    <source>
        <dbReference type="Proteomes" id="UP001059934"/>
    </source>
</evidence>
<sequence>MNNLKNYLTRSGIIYSEKEALKVADDSFNYKNLHGLACQFSQSLNLLQITPGSKVALWLPKSAEAYISIFGSVEHNSAFIPLDISMPASRVNYILSDSGADMLICRTSDYRKLSESRCRCLNLVILVGDEGEEDLYPLGRYLYWQDFMRTAPAACDTQVKCGHTATQAFDEESIAYIFYTSGSTGLPKGAAISHRAACSFVDWAVDCIDLTSADVVANQASLSFDLSTFDLFATLSAGATLVAIPDWPISSGYPFARFIQEQRISVWYSVPTILNKIAASQRKTPFNLNCLRVVIFAGEAFAKQDLVAFQCYVKEASLYNWYGATEINSCISHLVTAENLASDQPLPIGIPCPFVKIKLVFDAGSSVGELFVAGESLMTGYVKNGKIRKDGFVRGLDKEDLYYATGDLVSEENGLLIYHGRRDHMIKHKGYRVELAEIENNVLNHSGVEEVACVYVDKAIVLFVVPHASSLNLLESKLRSKLAETLPNYMRPEKMFISEKLPKSVRGKVDRGKLKTLYLDWLKHPAANQYCEQENTEEVAL</sequence>
<proteinExistence type="predicted"/>
<dbReference type="Pfam" id="PF13193">
    <property type="entry name" value="AMP-binding_C"/>
    <property type="match status" value="1"/>
</dbReference>
<evidence type="ECO:0000313" key="3">
    <source>
        <dbReference type="EMBL" id="UVW34347.1"/>
    </source>
</evidence>
<dbReference type="Gene3D" id="3.30.300.30">
    <property type="match status" value="1"/>
</dbReference>
<protein>
    <submittedName>
        <fullName evidence="3">AMP-binding protein</fullName>
    </submittedName>
</protein>
<dbReference type="InterPro" id="IPR000873">
    <property type="entry name" value="AMP-dep_synth/lig_dom"/>
</dbReference>
<accession>A0ABY5TKF7</accession>
<evidence type="ECO:0000259" key="1">
    <source>
        <dbReference type="Pfam" id="PF00501"/>
    </source>
</evidence>
<dbReference type="InterPro" id="IPR042099">
    <property type="entry name" value="ANL_N_sf"/>
</dbReference>
<dbReference type="Pfam" id="PF00501">
    <property type="entry name" value="AMP-binding"/>
    <property type="match status" value="1"/>
</dbReference>
<feature type="domain" description="AMP-dependent synthetase/ligase" evidence="1">
    <location>
        <begin position="16"/>
        <end position="381"/>
    </location>
</feature>
<organism evidence="3 4">
    <name type="scientific">SAR92 clade bacterium H455</name>
    <dbReference type="NCBI Taxonomy" id="2974818"/>
    <lineage>
        <taxon>Bacteria</taxon>
        <taxon>Pseudomonadati</taxon>
        <taxon>Pseudomonadota</taxon>
        <taxon>Gammaproteobacteria</taxon>
        <taxon>Cellvibrionales</taxon>
        <taxon>Porticoccaceae</taxon>
        <taxon>SAR92 clade</taxon>
    </lineage>
</organism>
<dbReference type="Gene3D" id="3.40.50.12780">
    <property type="entry name" value="N-terminal domain of ligase-like"/>
    <property type="match status" value="1"/>
</dbReference>